<proteinExistence type="predicted"/>
<dbReference type="FunFam" id="3.90.190.10:FF:000009">
    <property type="entry name" value="Receptor-type tyrosine-protein phosphatase beta"/>
    <property type="match status" value="1"/>
</dbReference>
<evidence type="ECO:0000256" key="12">
    <source>
        <dbReference type="SAM" id="MobiDB-lite"/>
    </source>
</evidence>
<keyword evidence="9 13" id="KW-0472">Membrane</keyword>
<keyword evidence="7" id="KW-0904">Protein phosphatase</keyword>
<evidence type="ECO:0000256" key="1">
    <source>
        <dbReference type="ARBA" id="ARBA00004479"/>
    </source>
</evidence>
<dbReference type="Pfam" id="PF00102">
    <property type="entry name" value="Y_phosphatase"/>
    <property type="match status" value="1"/>
</dbReference>
<dbReference type="GO" id="GO:0016020">
    <property type="term" value="C:membrane"/>
    <property type="evidence" value="ECO:0007669"/>
    <property type="project" value="UniProtKB-SubCell"/>
</dbReference>
<feature type="domain" description="Tyrosine-protein phosphatase" evidence="14">
    <location>
        <begin position="1332"/>
        <end position="1588"/>
    </location>
</feature>
<evidence type="ECO:0000256" key="10">
    <source>
        <dbReference type="ARBA" id="ARBA00023180"/>
    </source>
</evidence>
<dbReference type="CDD" id="cd14548">
    <property type="entry name" value="R3-PTPc"/>
    <property type="match status" value="1"/>
</dbReference>
<dbReference type="InterPro" id="IPR003595">
    <property type="entry name" value="Tyr_Pase_cat"/>
</dbReference>
<name>A0A8J2WBW4_9CRUS</name>
<evidence type="ECO:0000259" key="16">
    <source>
        <dbReference type="PROSITE" id="PS50853"/>
    </source>
</evidence>
<accession>A0A8J2WBW4</accession>
<evidence type="ECO:0000256" key="3">
    <source>
        <dbReference type="ARBA" id="ARBA00022692"/>
    </source>
</evidence>
<dbReference type="PRINTS" id="PR00700">
    <property type="entry name" value="PRTYPHPHTASE"/>
</dbReference>
<dbReference type="Pfam" id="PF18861">
    <property type="entry name" value="PTP_tm"/>
    <property type="match status" value="1"/>
</dbReference>
<dbReference type="EC" id="3.1.3.48" evidence="2"/>
<evidence type="ECO:0000256" key="11">
    <source>
        <dbReference type="ARBA" id="ARBA00051722"/>
    </source>
</evidence>
<dbReference type="InterPro" id="IPR000242">
    <property type="entry name" value="PTP_cat"/>
</dbReference>
<dbReference type="SUPFAM" id="SSF49265">
    <property type="entry name" value="Fibronectin type III"/>
    <property type="match status" value="8"/>
</dbReference>
<evidence type="ECO:0000313" key="17">
    <source>
        <dbReference type="EMBL" id="CAH0098128.1"/>
    </source>
</evidence>
<dbReference type="Proteomes" id="UP000789390">
    <property type="component" value="Unassembled WGS sequence"/>
</dbReference>
<keyword evidence="18" id="KW-1185">Reference proteome</keyword>
<evidence type="ECO:0000313" key="18">
    <source>
        <dbReference type="Proteomes" id="UP000789390"/>
    </source>
</evidence>
<feature type="domain" description="Fibronectin type-III" evidence="16">
    <location>
        <begin position="819"/>
        <end position="912"/>
    </location>
</feature>
<comment type="subcellular location">
    <subcellularLocation>
        <location evidence="1">Membrane</location>
        <topology evidence="1">Single-pass type I membrane protein</topology>
    </subcellularLocation>
</comment>
<feature type="domain" description="Fibronectin type-III" evidence="16">
    <location>
        <begin position="1005"/>
        <end position="1104"/>
    </location>
</feature>
<dbReference type="PROSITE" id="PS50055">
    <property type="entry name" value="TYR_PHOSPHATASE_PTP"/>
    <property type="match status" value="1"/>
</dbReference>
<dbReference type="InterPro" id="IPR013783">
    <property type="entry name" value="Ig-like_fold"/>
</dbReference>
<dbReference type="InterPro" id="IPR050713">
    <property type="entry name" value="RTP_Phos/Ushers"/>
</dbReference>
<feature type="domain" description="Tyrosine specific protein phosphatases" evidence="15">
    <location>
        <begin position="1504"/>
        <end position="1579"/>
    </location>
</feature>
<gene>
    <name evidence="17" type="ORF">DGAL_LOCUS175</name>
</gene>
<feature type="domain" description="Fibronectin type-III" evidence="16">
    <location>
        <begin position="330"/>
        <end position="420"/>
    </location>
</feature>
<dbReference type="Gene3D" id="3.90.190.10">
    <property type="entry name" value="Protein tyrosine phosphatase superfamily"/>
    <property type="match status" value="1"/>
</dbReference>
<dbReference type="InterPro" id="IPR041201">
    <property type="entry name" value="PTPRJ_TM"/>
</dbReference>
<evidence type="ECO:0000256" key="2">
    <source>
        <dbReference type="ARBA" id="ARBA00013064"/>
    </source>
</evidence>
<dbReference type="SMART" id="SM00404">
    <property type="entry name" value="PTPc_motif"/>
    <property type="match status" value="1"/>
</dbReference>
<dbReference type="InterPro" id="IPR000387">
    <property type="entry name" value="Tyr_Pase_dom"/>
</dbReference>
<keyword evidence="5" id="KW-0677">Repeat</keyword>
<dbReference type="PANTHER" id="PTHR46957">
    <property type="entry name" value="CYTOKINE RECEPTOR"/>
    <property type="match status" value="1"/>
</dbReference>
<keyword evidence="3 13" id="KW-0812">Transmembrane</keyword>
<evidence type="ECO:0000256" key="5">
    <source>
        <dbReference type="ARBA" id="ARBA00022737"/>
    </source>
</evidence>
<dbReference type="EMBL" id="CAKKLH010000001">
    <property type="protein sequence ID" value="CAH0098128.1"/>
    <property type="molecule type" value="Genomic_DNA"/>
</dbReference>
<dbReference type="GO" id="GO:0004725">
    <property type="term" value="F:protein tyrosine phosphatase activity"/>
    <property type="evidence" value="ECO:0007669"/>
    <property type="project" value="UniProtKB-EC"/>
</dbReference>
<dbReference type="InterPro" id="IPR003961">
    <property type="entry name" value="FN3_dom"/>
</dbReference>
<dbReference type="SMART" id="SM00194">
    <property type="entry name" value="PTPc"/>
    <property type="match status" value="1"/>
</dbReference>
<keyword evidence="6" id="KW-0378">Hydrolase</keyword>
<dbReference type="FunFam" id="2.60.40.10:FF:001177">
    <property type="entry name" value="Receptor-type tyrosine-protein phosphatase beta"/>
    <property type="match status" value="1"/>
</dbReference>
<comment type="caution">
    <text evidence="17">The sequence shown here is derived from an EMBL/GenBank/DDBJ whole genome shotgun (WGS) entry which is preliminary data.</text>
</comment>
<dbReference type="Pfam" id="PF00041">
    <property type="entry name" value="fn3"/>
    <property type="match status" value="7"/>
</dbReference>
<dbReference type="SMART" id="SM00060">
    <property type="entry name" value="FN3"/>
    <property type="match status" value="11"/>
</dbReference>
<dbReference type="OrthoDB" id="8609993at2759"/>
<dbReference type="InterPro" id="IPR036116">
    <property type="entry name" value="FN3_sf"/>
</dbReference>
<comment type="catalytic activity">
    <reaction evidence="11">
        <text>O-phospho-L-tyrosyl-[protein] + H2O = L-tyrosyl-[protein] + phosphate</text>
        <dbReference type="Rhea" id="RHEA:10684"/>
        <dbReference type="Rhea" id="RHEA-COMP:10136"/>
        <dbReference type="Rhea" id="RHEA-COMP:20101"/>
        <dbReference type="ChEBI" id="CHEBI:15377"/>
        <dbReference type="ChEBI" id="CHEBI:43474"/>
        <dbReference type="ChEBI" id="CHEBI:46858"/>
        <dbReference type="ChEBI" id="CHEBI:61978"/>
        <dbReference type="EC" id="3.1.3.48"/>
    </reaction>
</comment>
<sequence>MWRDWGVLVFRTSEGSHRYLDSIQISLAGYCPTLKMTNISKLVAGCLNAAVIFLMLAQQVGTASLSVRFPDEAASLALVPPGTGHYRLDFWPAQGVPPPNNTLLPTELLQPIELRGVQPGTNYHFRLLFWNATLNAWPAWTLTLPTAPEPPSNLAIRVRKAVQITWDPPSVGGVTGYKIKLHALSEPLTSIRTIVLSADASPFSLRELTPGASYRLELHSIFENRDSEVAVVLIHREGSSCGLEMKRLYWFCGSLHIQLESIQNYKVSIDPPDAVESTLEVEKVGEPPGPAQAPFYGLLPGRNYNISVQTVSNGEISLPTTAQYRTVPLRPRNVTFERRLVTSDSFQIRWEEPKGMSEFDRYHVSVGTGRPPIIVRRDEPRMALFNEGLEPGRTYPVLVKTLSGNVASWPATANVTTRPLTVQNLTASLPSPGTEGVTSVSDLVLAWSPDVRSQQDAYRVAYQEVVEVDSNPPSAGDVTALNAADTSGVLVTSANQLVMTSLLPGRNYSLSVIALMAGMESDSVAVYQATRPSSPIIEELTPVPNGLNVSWKSDVTSKQDRYTVVYIRNDTGDPKTREVTEPRILLENLYPGASYQIRVFAVSHGLWSEPNTHFQAVYPRSPRNFSVVATSSSSLRLTWSAPLDSIYTNYVIRYRTADNVSWSELSSVASTDTELKQLTAGERYVLLINSASHRVESAAPIELQHTLYPNPVARLTPLVDATNVTLSWERPPGRVDMYRLVWYQAESDPISPSVTSQDDRKKRQTDQPQRRSVVVNGDSNQSYIDTLFPGTLYVIEMTSISYGVESNKTLLTLRTLPLITSDIVIVKRHETNSLTLSYTPTPSSISRFNSYRFSLTDSTKKTNVKEKTVDDPDRKVIFDDLVPGRLYEISAWTVSGGVTSHPVLRQVRLYPEPASAISARDISDTELTLSWKAPQGDWNSFELKYLDYNNLLVEESTKQTFITITNLRPHRNYTFTVYTRSGDNGSAWNSISLPMSSSFSTRESVPEKVPTFRPVEIQPSQIRFEWTLPSHDQNGVLIGFTVSYGILGSTSTVTREFPPGSSSGTISGLFPGKTYLFRIQAKTKIGSGNSTKWEQVMPIWAPPKPGKKDVPEVLAKTTTSVKLQFKKGLFSDENGQVIGYTIIASEDENKDTSSLETPLLLRWKDVQSYNVWPPYQVVEQYNPFTNSTTEVFTVGSETCESRIQFTGYCNGPLKPGTAYKFKIRAFTAKDKYNDTVYSAPVITDPDNSTVIAGVTIPVILLLCGAATVIVMRRKGRRNGSAASGCLGKAQHGNHRGPDGLSLSDGLETTRPVKLKDFADHYRRMAADSDFRFSEEFDCLKHVGRDQPCVAADLPVNRPKNRFTNILPYDHSRFKLLPTDDEEGSDYINANYVPGFNSPREFIVTQGPLHSTRDDFWRMTWESGSRAIIMLTRCVEKGREKCDRYWPFDTQPVYYGDIQVTILNESHYADWSISEFRVCRGESSRIIRHFHFNTWPDFGVPDPPTTLIRFVRSFRDRVSTDAHKPIVVHCSAGVGRSGTFIALDRLIQQMQCQDHLDVFGVVQEMRRERVWMVQTEQQYICIHQCILAVLQGFEYVDTNGVSGTIGSNGAAAVGHPSMGMVGGILTREMHDNQGFEDDEGIAESGM</sequence>
<evidence type="ECO:0000256" key="4">
    <source>
        <dbReference type="ARBA" id="ARBA00022729"/>
    </source>
</evidence>
<dbReference type="PROSITE" id="PS00383">
    <property type="entry name" value="TYR_PHOSPHATASE_1"/>
    <property type="match status" value="1"/>
</dbReference>
<feature type="compositionally biased region" description="Basic and acidic residues" evidence="12">
    <location>
        <begin position="757"/>
        <end position="769"/>
    </location>
</feature>
<evidence type="ECO:0000256" key="7">
    <source>
        <dbReference type="ARBA" id="ARBA00022912"/>
    </source>
</evidence>
<evidence type="ECO:0000256" key="8">
    <source>
        <dbReference type="ARBA" id="ARBA00022989"/>
    </source>
</evidence>
<organism evidence="17 18">
    <name type="scientific">Daphnia galeata</name>
    <dbReference type="NCBI Taxonomy" id="27404"/>
    <lineage>
        <taxon>Eukaryota</taxon>
        <taxon>Metazoa</taxon>
        <taxon>Ecdysozoa</taxon>
        <taxon>Arthropoda</taxon>
        <taxon>Crustacea</taxon>
        <taxon>Branchiopoda</taxon>
        <taxon>Diplostraca</taxon>
        <taxon>Cladocera</taxon>
        <taxon>Anomopoda</taxon>
        <taxon>Daphniidae</taxon>
        <taxon>Daphnia</taxon>
    </lineage>
</organism>
<feature type="domain" description="Fibronectin type-III" evidence="16">
    <location>
        <begin position="621"/>
        <end position="710"/>
    </location>
</feature>
<feature type="transmembrane region" description="Helical" evidence="13">
    <location>
        <begin position="1250"/>
        <end position="1271"/>
    </location>
</feature>
<keyword evidence="8 13" id="KW-1133">Transmembrane helix</keyword>
<dbReference type="Gene3D" id="2.60.40.10">
    <property type="entry name" value="Immunoglobulins"/>
    <property type="match status" value="10"/>
</dbReference>
<keyword evidence="4" id="KW-0732">Signal</keyword>
<feature type="domain" description="Fibronectin type-III" evidence="16">
    <location>
        <begin position="147"/>
        <end position="240"/>
    </location>
</feature>
<evidence type="ECO:0000256" key="6">
    <source>
        <dbReference type="ARBA" id="ARBA00022801"/>
    </source>
</evidence>
<dbReference type="InterPro" id="IPR016130">
    <property type="entry name" value="Tyr_Pase_AS"/>
</dbReference>
<reference evidence="17" key="1">
    <citation type="submission" date="2021-11" db="EMBL/GenBank/DDBJ databases">
        <authorList>
            <person name="Schell T."/>
        </authorList>
    </citation>
    <scope>NUCLEOTIDE SEQUENCE</scope>
    <source>
        <strain evidence="17">M5</strain>
    </source>
</reference>
<evidence type="ECO:0000259" key="14">
    <source>
        <dbReference type="PROSITE" id="PS50055"/>
    </source>
</evidence>
<dbReference type="PROSITE" id="PS50853">
    <property type="entry name" value="FN3"/>
    <property type="match status" value="7"/>
</dbReference>
<feature type="region of interest" description="Disordered" evidence="12">
    <location>
        <begin position="1281"/>
        <end position="1305"/>
    </location>
</feature>
<protein>
    <recommendedName>
        <fullName evidence="2">protein-tyrosine-phosphatase</fullName>
        <ecNumber evidence="2">3.1.3.48</ecNumber>
    </recommendedName>
</protein>
<evidence type="ECO:0000256" key="13">
    <source>
        <dbReference type="SAM" id="Phobius"/>
    </source>
</evidence>
<dbReference type="GO" id="GO:0048666">
    <property type="term" value="P:neuron development"/>
    <property type="evidence" value="ECO:0007669"/>
    <property type="project" value="UniProtKB-ARBA"/>
</dbReference>
<evidence type="ECO:0000259" key="15">
    <source>
        <dbReference type="PROSITE" id="PS50056"/>
    </source>
</evidence>
<feature type="region of interest" description="Disordered" evidence="12">
    <location>
        <begin position="749"/>
        <end position="776"/>
    </location>
</feature>
<dbReference type="SUPFAM" id="SSF52799">
    <property type="entry name" value="(Phosphotyrosine protein) phosphatases II"/>
    <property type="match status" value="1"/>
</dbReference>
<feature type="domain" description="Fibronectin type-III" evidence="16">
    <location>
        <begin position="531"/>
        <end position="620"/>
    </location>
</feature>
<dbReference type="PANTHER" id="PTHR46957:SF3">
    <property type="entry name" value="CYTOKINE RECEPTOR"/>
    <property type="match status" value="1"/>
</dbReference>
<feature type="domain" description="Fibronectin type-III" evidence="16">
    <location>
        <begin position="913"/>
        <end position="1004"/>
    </location>
</feature>
<evidence type="ECO:0000256" key="9">
    <source>
        <dbReference type="ARBA" id="ARBA00023136"/>
    </source>
</evidence>
<dbReference type="PROSITE" id="PS50056">
    <property type="entry name" value="TYR_PHOSPHATASE_2"/>
    <property type="match status" value="1"/>
</dbReference>
<dbReference type="CDD" id="cd00063">
    <property type="entry name" value="FN3"/>
    <property type="match status" value="7"/>
</dbReference>
<keyword evidence="10" id="KW-0325">Glycoprotein</keyword>
<dbReference type="InterPro" id="IPR029021">
    <property type="entry name" value="Prot-tyrosine_phosphatase-like"/>
</dbReference>